<dbReference type="EMBL" id="GDHF01017419">
    <property type="protein sequence ID" value="JAI34895.1"/>
    <property type="molecule type" value="Transcribed_RNA"/>
</dbReference>
<evidence type="ECO:0000313" key="2">
    <source>
        <dbReference type="EMBL" id="JAI34895.1"/>
    </source>
</evidence>
<feature type="region of interest" description="Disordered" evidence="1">
    <location>
        <begin position="83"/>
        <end position="125"/>
    </location>
</feature>
<reference evidence="2" key="1">
    <citation type="submission" date="2015-06" db="EMBL/GenBank/DDBJ databases">
        <authorList>
            <person name="Hoefler B.C."/>
            <person name="Straight P.D."/>
        </authorList>
    </citation>
    <scope>NUCLEOTIDE SEQUENCE</scope>
</reference>
<proteinExistence type="predicted"/>
<name>A0A0K8V8I6_BACLA</name>
<gene>
    <name evidence="2" type="ORF">c0_g1_i10</name>
</gene>
<organism evidence="2">
    <name type="scientific">Bactrocera latifrons</name>
    <name type="common">Malaysian fruit fly</name>
    <name type="synonym">Chaetodacus latifrons</name>
    <dbReference type="NCBI Taxonomy" id="174628"/>
    <lineage>
        <taxon>Eukaryota</taxon>
        <taxon>Metazoa</taxon>
        <taxon>Ecdysozoa</taxon>
        <taxon>Arthropoda</taxon>
        <taxon>Hexapoda</taxon>
        <taxon>Insecta</taxon>
        <taxon>Pterygota</taxon>
        <taxon>Neoptera</taxon>
        <taxon>Endopterygota</taxon>
        <taxon>Diptera</taxon>
        <taxon>Brachycera</taxon>
        <taxon>Muscomorpha</taxon>
        <taxon>Tephritoidea</taxon>
        <taxon>Tephritidae</taxon>
        <taxon>Bactrocera</taxon>
        <taxon>Bactrocera</taxon>
    </lineage>
</organism>
<evidence type="ECO:0000256" key="1">
    <source>
        <dbReference type="SAM" id="MobiDB-lite"/>
    </source>
</evidence>
<feature type="non-terminal residue" evidence="2">
    <location>
        <position position="125"/>
    </location>
</feature>
<accession>A0A0K8V8I6</accession>
<sequence>MYFNQNVIVNENWVPIIVCKSCYNRLMDWKNRRRESMPFGIPMTWTNPGEGHNPLNFYACANKGAAKRIRKSHNYVGVGSAATPLHHSDHIPVPKASSPDIFSFTTGPTYHARDDPPYEPSVSNE</sequence>
<dbReference type="AlphaFoldDB" id="A0A0K8V8I6"/>
<protein>
    <submittedName>
        <fullName evidence="2">Uncharacterized protein</fullName>
    </submittedName>
</protein>